<dbReference type="InterPro" id="IPR023614">
    <property type="entry name" value="Porin_dom_sf"/>
</dbReference>
<dbReference type="AlphaFoldDB" id="A0A644VI80"/>
<dbReference type="Gene3D" id="2.40.160.10">
    <property type="entry name" value="Porin"/>
    <property type="match status" value="1"/>
</dbReference>
<protein>
    <recommendedName>
        <fullName evidence="2">Porin</fullName>
    </recommendedName>
</protein>
<sequence>MIRKLNIFFLVAISTILTAQEKNNYIPEIDGTIRGKYEYFTELDEHRFQIRNARFSVRGNISPIAAYKAEIDLSDEGRTRMLDAFVRLQTVDWMSFTIGQQKVPFSTDNLRSPHQYYFANRSFMGKQLTNLRDVGISFNIMNEKAVPFDMTLGIYNGLGLYTQDKTLKMNELSYAARVMLFPGKPIQLSLNANTINPDSIRMTYYNAGISAEYQQFHFETEYIIKTYGENNLLDSKYTTGYLVMAKYDIKTPKSEHITKISPVLRYEGMTRNLKYEVQNSTSIVPKMDEARSRITGGLIISLNKPFINDIRLNYERYFWKDGSHADTKFVAEFVVKF</sequence>
<gene>
    <name evidence="1" type="ORF">SDC9_37100</name>
</gene>
<proteinExistence type="predicted"/>
<dbReference type="InterPro" id="IPR010870">
    <property type="entry name" value="Porin_O/P"/>
</dbReference>
<evidence type="ECO:0008006" key="2">
    <source>
        <dbReference type="Google" id="ProtNLM"/>
    </source>
</evidence>
<reference evidence="1" key="1">
    <citation type="submission" date="2019-08" db="EMBL/GenBank/DDBJ databases">
        <authorList>
            <person name="Kucharzyk K."/>
            <person name="Murdoch R.W."/>
            <person name="Higgins S."/>
            <person name="Loffler F."/>
        </authorList>
    </citation>
    <scope>NUCLEOTIDE SEQUENCE</scope>
</reference>
<name>A0A644VI80_9ZZZZ</name>
<dbReference type="Pfam" id="PF07396">
    <property type="entry name" value="Porin_O_P"/>
    <property type="match status" value="1"/>
</dbReference>
<dbReference type="EMBL" id="VSSQ01000318">
    <property type="protein sequence ID" value="MPL91038.1"/>
    <property type="molecule type" value="Genomic_DNA"/>
</dbReference>
<comment type="caution">
    <text evidence="1">The sequence shown here is derived from an EMBL/GenBank/DDBJ whole genome shotgun (WGS) entry which is preliminary data.</text>
</comment>
<dbReference type="SUPFAM" id="SSF56935">
    <property type="entry name" value="Porins"/>
    <property type="match status" value="1"/>
</dbReference>
<accession>A0A644VI80</accession>
<evidence type="ECO:0000313" key="1">
    <source>
        <dbReference type="EMBL" id="MPL91038.1"/>
    </source>
</evidence>
<organism evidence="1">
    <name type="scientific">bioreactor metagenome</name>
    <dbReference type="NCBI Taxonomy" id="1076179"/>
    <lineage>
        <taxon>unclassified sequences</taxon>
        <taxon>metagenomes</taxon>
        <taxon>ecological metagenomes</taxon>
    </lineage>
</organism>